<dbReference type="STRING" id="1237896.T0JYQ7"/>
<dbReference type="HOGENOM" id="CLU_2512492_0_0_1"/>
<dbReference type="OrthoDB" id="264015at2759"/>
<evidence type="ECO:0008006" key="6">
    <source>
        <dbReference type="Google" id="ProtNLM"/>
    </source>
</evidence>
<dbReference type="EMBL" id="AMYD01003941">
    <property type="protein sequence ID" value="EQB44624.1"/>
    <property type="molecule type" value="Genomic_DNA"/>
</dbReference>
<evidence type="ECO:0000256" key="1">
    <source>
        <dbReference type="ARBA" id="ARBA00022630"/>
    </source>
</evidence>
<keyword evidence="1" id="KW-0285">Flavoprotein</keyword>
<dbReference type="InterPro" id="IPR036188">
    <property type="entry name" value="FAD/NAD-bd_sf"/>
</dbReference>
<dbReference type="AlphaFoldDB" id="T0JYQ7"/>
<name>T0JYQ7_COLGC</name>
<dbReference type="InterPro" id="IPR000447">
    <property type="entry name" value="G3P_DH_FAD-dep"/>
</dbReference>
<dbReference type="Proteomes" id="UP000015530">
    <property type="component" value="Unassembled WGS sequence"/>
</dbReference>
<reference evidence="5" key="1">
    <citation type="journal article" date="2013" name="Mol. Plant Microbe Interact.">
        <title>Global aspects of pacC regulation of pathogenicity genes in Colletotrichum gloeosporioides as revealed by transcriptome analysis.</title>
        <authorList>
            <person name="Alkan N."/>
            <person name="Meng X."/>
            <person name="Friedlander G."/>
            <person name="Reuveni E."/>
            <person name="Sukno S."/>
            <person name="Sherman A."/>
            <person name="Thon M."/>
            <person name="Fluhr R."/>
            <person name="Prusky D."/>
        </authorList>
    </citation>
    <scope>NUCLEOTIDE SEQUENCE [LARGE SCALE GENOMIC DNA]</scope>
    <source>
        <strain evidence="5">Cg-14</strain>
    </source>
</reference>
<dbReference type="PANTHER" id="PTHR11985:SF35">
    <property type="entry name" value="ANAEROBIC GLYCEROL-3-PHOSPHATE DEHYDROGENASE SUBUNIT A"/>
    <property type="match status" value="1"/>
</dbReference>
<evidence type="ECO:0000256" key="2">
    <source>
        <dbReference type="ARBA" id="ARBA00022827"/>
    </source>
</evidence>
<dbReference type="PROSITE" id="PS00978">
    <property type="entry name" value="FAD_G3PDH_2"/>
    <property type="match status" value="1"/>
</dbReference>
<proteinExistence type="predicted"/>
<keyword evidence="2" id="KW-0274">FAD</keyword>
<evidence type="ECO:0000313" key="5">
    <source>
        <dbReference type="Proteomes" id="UP000015530"/>
    </source>
</evidence>
<gene>
    <name evidence="4" type="ORF">CGLO_16613</name>
</gene>
<comment type="caution">
    <text evidence="4">The sequence shown here is derived from an EMBL/GenBank/DDBJ whole genome shotgun (WGS) entry which is preliminary data.</text>
</comment>
<sequence>MTKADRDYVIQAIQYMFPDLNITEKDVESNWAGLRPLIHEEGKDPSEISRKDEVWTSSSGLITIAGGKLTGYRKMAEHIVDLAAM</sequence>
<accession>T0JYQ7</accession>
<dbReference type="GO" id="GO:0004368">
    <property type="term" value="F:glycerol-3-phosphate dehydrogenase (quinone) activity"/>
    <property type="evidence" value="ECO:0007669"/>
    <property type="project" value="InterPro"/>
</dbReference>
<evidence type="ECO:0000256" key="3">
    <source>
        <dbReference type="ARBA" id="ARBA00023002"/>
    </source>
</evidence>
<dbReference type="GO" id="GO:0046168">
    <property type="term" value="P:glycerol-3-phosphate catabolic process"/>
    <property type="evidence" value="ECO:0007669"/>
    <property type="project" value="TreeGrafter"/>
</dbReference>
<keyword evidence="3" id="KW-0560">Oxidoreductase</keyword>
<evidence type="ECO:0000313" key="4">
    <source>
        <dbReference type="EMBL" id="EQB44624.1"/>
    </source>
</evidence>
<organism evidence="4 5">
    <name type="scientific">Colletotrichum gloeosporioides (strain Cg-14)</name>
    <name type="common">Anthracnose fungus</name>
    <name type="synonym">Glomerella cingulata</name>
    <dbReference type="NCBI Taxonomy" id="1237896"/>
    <lineage>
        <taxon>Eukaryota</taxon>
        <taxon>Fungi</taxon>
        <taxon>Dikarya</taxon>
        <taxon>Ascomycota</taxon>
        <taxon>Pezizomycotina</taxon>
        <taxon>Sordariomycetes</taxon>
        <taxon>Hypocreomycetidae</taxon>
        <taxon>Glomerellales</taxon>
        <taxon>Glomerellaceae</taxon>
        <taxon>Colletotrichum</taxon>
        <taxon>Colletotrichum gloeosporioides species complex</taxon>
    </lineage>
</organism>
<protein>
    <recommendedName>
        <fullName evidence="6">Glycerol-3-phosphate dehydrogenase</fullName>
    </recommendedName>
</protein>
<dbReference type="Gene3D" id="3.50.50.60">
    <property type="entry name" value="FAD/NAD(P)-binding domain"/>
    <property type="match status" value="1"/>
</dbReference>
<dbReference type="PANTHER" id="PTHR11985">
    <property type="entry name" value="GLYCEROL-3-PHOSPHATE DEHYDROGENASE"/>
    <property type="match status" value="1"/>
</dbReference>